<name>A0A7J7IN53_9RHOD</name>
<evidence type="ECO:0000256" key="1">
    <source>
        <dbReference type="ARBA" id="ARBA00004141"/>
    </source>
</evidence>
<feature type="transmembrane region" description="Helical" evidence="7">
    <location>
        <begin position="597"/>
        <end position="619"/>
    </location>
</feature>
<dbReference type="InterPro" id="IPR006876">
    <property type="entry name" value="LMBR1-like_membr_prot"/>
</dbReference>
<feature type="transmembrane region" description="Helical" evidence="7">
    <location>
        <begin position="40"/>
        <end position="60"/>
    </location>
</feature>
<feature type="compositionally biased region" description="Basic and acidic residues" evidence="6">
    <location>
        <begin position="389"/>
        <end position="401"/>
    </location>
</feature>
<evidence type="ECO:0000256" key="5">
    <source>
        <dbReference type="ARBA" id="ARBA00023136"/>
    </source>
</evidence>
<keyword evidence="5 7" id="KW-0472">Membrane</keyword>
<gene>
    <name evidence="8" type="primary">LMBRD2</name>
    <name evidence="8" type="ORF">F1559_000651</name>
</gene>
<comment type="subcellular location">
    <subcellularLocation>
        <location evidence="1">Membrane</location>
        <topology evidence="1">Multi-pass membrane protein</topology>
    </subcellularLocation>
</comment>
<keyword evidence="9" id="KW-1185">Reference proteome</keyword>
<sequence>MQKWLSTSLFYVAEVPAALLLTVFLLYRYPARMPGLGTPWYVYATVGLTWILSFLALILLPADLAEALFRRCEYLNQLGGSVLSLRQQHCAPPSLSPAALLATWQVLYWTSLVLGWVLLPLVQSGISSGYLPLRERFRKALRPQFIALVTIAVVLSAVAAAVRSPTHHGLEAATWRATIIGLNNAFGLFLLMIFLGFGLVQVPRVLWQRGDLGRRLRYYAMRLAELDGRRFETLRALHRLRAQAALVGLVDGEEPSQTDHELEEAPNSSVSGSILHGRKRSATQRQTQDLCARIESLLKLIPQDVFDIEAGQWNRTAESQVASLPAPVDQISLCSLYGEVRNCVLEYRRTEFLWQQSCAKALFFQDLIQWRGTRSGPKREMPIENSSDFTERSLPRGRERATSSGDRLVDALGDDQLMSTSFQVELFSADGERPKQEQGARAVWSGISNSSDPRRITEAVDQVCDGHLATSTGHCGSWPSRDGPKIRTRGTLHGLVRYWCAYGEPVWFRAQAVILVAVASAVFLSELTIWTVLLTPPRSFSLFARALHSLPLSPIGVQAVALGLVCALTSLVYFAIFHLQVYRWYELVPGYVDGAMLCLNATLMSRFLLPLCYHLIFLLHENREAVTRLLHHQYPQMIQVAATGTPTIPVTAFETLMGSMHIVPLFGQAFNYFYPCSLLFSVLGTYFHLWSRLMGRLGFRSFEFAEEAESGPSYEALGKQLMARERARRHRYIACNSMNEVCKS</sequence>
<feature type="transmembrane region" description="Helical" evidence="7">
    <location>
        <begin position="555"/>
        <end position="576"/>
    </location>
</feature>
<dbReference type="InterPro" id="IPR051584">
    <property type="entry name" value="GPCR-associated_LMBR1"/>
</dbReference>
<feature type="transmembrane region" description="Helical" evidence="7">
    <location>
        <begin position="672"/>
        <end position="690"/>
    </location>
</feature>
<feature type="transmembrane region" description="Helical" evidence="7">
    <location>
        <begin position="145"/>
        <end position="165"/>
    </location>
</feature>
<proteinExistence type="inferred from homology"/>
<feature type="transmembrane region" description="Helical" evidence="7">
    <location>
        <begin position="6"/>
        <end position="28"/>
    </location>
</feature>
<dbReference type="AlphaFoldDB" id="A0A7J7IN53"/>
<evidence type="ECO:0000256" key="7">
    <source>
        <dbReference type="SAM" id="Phobius"/>
    </source>
</evidence>
<feature type="transmembrane region" description="Helical" evidence="7">
    <location>
        <begin position="185"/>
        <end position="207"/>
    </location>
</feature>
<organism evidence="8 9">
    <name type="scientific">Cyanidiococcus yangmingshanensis</name>
    <dbReference type="NCBI Taxonomy" id="2690220"/>
    <lineage>
        <taxon>Eukaryota</taxon>
        <taxon>Rhodophyta</taxon>
        <taxon>Bangiophyceae</taxon>
        <taxon>Cyanidiales</taxon>
        <taxon>Cyanidiaceae</taxon>
        <taxon>Cyanidiococcus</taxon>
    </lineage>
</organism>
<evidence type="ECO:0000256" key="3">
    <source>
        <dbReference type="ARBA" id="ARBA00022692"/>
    </source>
</evidence>
<keyword evidence="3 7" id="KW-0812">Transmembrane</keyword>
<dbReference type="Pfam" id="PF04791">
    <property type="entry name" value="LMBR1"/>
    <property type="match status" value="2"/>
</dbReference>
<dbReference type="GO" id="GO:0016020">
    <property type="term" value="C:membrane"/>
    <property type="evidence" value="ECO:0007669"/>
    <property type="project" value="UniProtKB-SubCell"/>
</dbReference>
<feature type="transmembrane region" description="Helical" evidence="7">
    <location>
        <begin position="512"/>
        <end position="535"/>
    </location>
</feature>
<accession>A0A7J7IN53</accession>
<keyword evidence="4 7" id="KW-1133">Transmembrane helix</keyword>
<dbReference type="EMBL" id="VWRR01000005">
    <property type="protein sequence ID" value="KAF6003751.1"/>
    <property type="molecule type" value="Genomic_DNA"/>
</dbReference>
<reference evidence="8 9" key="1">
    <citation type="journal article" date="2020" name="J. Phycol.">
        <title>Comparative genome analysis reveals Cyanidiococcus gen. nov., a new extremophilic red algal genus sister to Cyanidioschyzon (Cyanidioschyzonaceae, Rhodophyta).</title>
        <authorList>
            <person name="Liu S.-L."/>
            <person name="Chiang Y.-R."/>
            <person name="Yoon H.S."/>
            <person name="Fu H.-Y."/>
        </authorList>
    </citation>
    <scope>NUCLEOTIDE SEQUENCE [LARGE SCALE GENOMIC DNA]</scope>
    <source>
        <strain evidence="8 9">THAL066</strain>
    </source>
</reference>
<comment type="similarity">
    <text evidence="2">Belongs to the LIMR family.</text>
</comment>
<evidence type="ECO:0000256" key="6">
    <source>
        <dbReference type="SAM" id="MobiDB-lite"/>
    </source>
</evidence>
<dbReference type="PANTHER" id="PTHR21355">
    <property type="entry name" value="G-PROTEIN COUPLED RECEPTOR-ASSOCIATED PROTEIN LMBRD2"/>
    <property type="match status" value="1"/>
</dbReference>
<evidence type="ECO:0000256" key="2">
    <source>
        <dbReference type="ARBA" id="ARBA00010487"/>
    </source>
</evidence>
<evidence type="ECO:0000313" key="8">
    <source>
        <dbReference type="EMBL" id="KAF6003751.1"/>
    </source>
</evidence>
<dbReference type="PANTHER" id="PTHR21355:SF0">
    <property type="entry name" value="G-PROTEIN COUPLED RECEPTOR-ASSOCIATED PROTEIN LMBRD2"/>
    <property type="match status" value="1"/>
</dbReference>
<evidence type="ECO:0000256" key="4">
    <source>
        <dbReference type="ARBA" id="ARBA00022989"/>
    </source>
</evidence>
<evidence type="ECO:0000313" key="9">
    <source>
        <dbReference type="Proteomes" id="UP000530660"/>
    </source>
</evidence>
<feature type="region of interest" description="Disordered" evidence="6">
    <location>
        <begin position="375"/>
        <end position="405"/>
    </location>
</feature>
<feature type="region of interest" description="Disordered" evidence="6">
    <location>
        <begin position="256"/>
        <end position="282"/>
    </location>
</feature>
<protein>
    <submittedName>
        <fullName evidence="8">LMBR1 domain-containing protein 2</fullName>
    </submittedName>
</protein>
<feature type="transmembrane region" description="Helical" evidence="7">
    <location>
        <begin position="106"/>
        <end position="133"/>
    </location>
</feature>
<dbReference type="Proteomes" id="UP000530660">
    <property type="component" value="Unassembled WGS sequence"/>
</dbReference>
<comment type="caution">
    <text evidence="8">The sequence shown here is derived from an EMBL/GenBank/DDBJ whole genome shotgun (WGS) entry which is preliminary data.</text>
</comment>
<dbReference type="OrthoDB" id="203099at2759"/>